<dbReference type="EMBL" id="SMBY01000007">
    <property type="protein sequence ID" value="TCV05104.1"/>
    <property type="molecule type" value="Genomic_DNA"/>
</dbReference>
<dbReference type="Proteomes" id="UP000295433">
    <property type="component" value="Unassembled WGS sequence"/>
</dbReference>
<proteinExistence type="predicted"/>
<sequence>MLLLGHKKTGQCLIKSKNEHKTKIKKGSKTINVIQLTKSALSNFPILLTCTQKSSQLHKTVTLA</sequence>
<evidence type="ECO:0000313" key="2">
    <source>
        <dbReference type="Proteomes" id="UP000295433"/>
    </source>
</evidence>
<name>A0A4R3VHR8_9GAMM</name>
<organism evidence="1 2">
    <name type="scientific">Samsonia erythrinae</name>
    <dbReference type="NCBI Taxonomy" id="160434"/>
    <lineage>
        <taxon>Bacteria</taxon>
        <taxon>Pseudomonadati</taxon>
        <taxon>Pseudomonadota</taxon>
        <taxon>Gammaproteobacteria</taxon>
        <taxon>Enterobacterales</taxon>
        <taxon>Pectobacteriaceae</taxon>
        <taxon>Samsonia</taxon>
    </lineage>
</organism>
<reference evidence="1 2" key="1">
    <citation type="submission" date="2019-03" db="EMBL/GenBank/DDBJ databases">
        <title>Genomic Encyclopedia of Type Strains, Phase IV (KMG-IV): sequencing the most valuable type-strain genomes for metagenomic binning, comparative biology and taxonomic classification.</title>
        <authorList>
            <person name="Goeker M."/>
        </authorList>
    </citation>
    <scope>NUCLEOTIDE SEQUENCE [LARGE SCALE GENOMIC DNA]</scope>
    <source>
        <strain evidence="1 2">DSM 16730</strain>
    </source>
</reference>
<accession>A0A4R3VHR8</accession>
<keyword evidence="2" id="KW-1185">Reference proteome</keyword>
<gene>
    <name evidence="1" type="ORF">EDC54_10790</name>
</gene>
<dbReference type="AlphaFoldDB" id="A0A4R3VHR8"/>
<protein>
    <submittedName>
        <fullName evidence="1">Uncharacterized protein</fullName>
    </submittedName>
</protein>
<comment type="caution">
    <text evidence="1">The sequence shown here is derived from an EMBL/GenBank/DDBJ whole genome shotgun (WGS) entry which is preliminary data.</text>
</comment>
<evidence type="ECO:0000313" key="1">
    <source>
        <dbReference type="EMBL" id="TCV05104.1"/>
    </source>
</evidence>